<gene>
    <name evidence="9" type="ORF">BD626DRAFT_403840</name>
</gene>
<sequence length="665" mass="71741">MLGLVTAQLLPQIPSVNEFVASEDGGYFVLSSKVQIIVDAAFEDSLADYAATFRDDLVWITNFTDLPDVTIAPDAGGGEAAVIFLTAGATNHTLFSGSPTDEGYDFVATNSTYTIQGVGAIGTWWGTRTLLQQAILSASGGATVMQIPTGSGSDTPGWEIRGLMLDVARHYFQASFVADLCVYTSFFKLQTLHVHVSDFVYDEPRLHADDDEWMEGYAAFRLRPSEGSPIAGIVAGMENETWSYEDFSALQDTCTKHGITVIPEIDTPGHSLVFTKWKPELAIPGTPDFLNLSIPESTATVKAAWDEVLPWFTASEVSIGADEYSSDLADDYIAFVNDMAAYMTAQGKATRIWGTNEPSNTSAVSTNITIHHWNFPGDSIPVRLMDQGYRVINSEQRFLYMVGKYSPWFPHELNQTLLWGGAPGGGGWAPNIFSPDDETNNTAVDDPLLRGSIMALWNDYGNNASTPLDVYYQVAKSIAAYAEKAWAGSEVRDTALTQAEFEDIYPVLMARAPGQNLNRAVAGAAPGSTLFEYATLPNVPTTTPFASVGPPYTLTFTVTADTGDGILFSGTDTALHVSSLTFQDVASNEFYPLNYTLSPGVPTTVEIQATRDYTVANIGGVSYLYETVMGISGSSLRPANISFAAPTNFIGCDGAFLENVSLVLS</sequence>
<keyword evidence="4 9" id="KW-0378">Hydrolase</keyword>
<evidence type="ECO:0000256" key="3">
    <source>
        <dbReference type="ARBA" id="ARBA00012663"/>
    </source>
</evidence>
<dbReference type="GO" id="GO:0004563">
    <property type="term" value="F:beta-N-acetylhexosaminidase activity"/>
    <property type="evidence" value="ECO:0007669"/>
    <property type="project" value="UniProtKB-EC"/>
</dbReference>
<dbReference type="InterPro" id="IPR025705">
    <property type="entry name" value="Beta_hexosaminidase_sua/sub"/>
</dbReference>
<name>A0A550CDB0_9AGAR</name>
<keyword evidence="5" id="KW-0326">Glycosidase</keyword>
<dbReference type="EC" id="3.2.1.52" evidence="3"/>
<evidence type="ECO:0000256" key="1">
    <source>
        <dbReference type="ARBA" id="ARBA00001231"/>
    </source>
</evidence>
<dbReference type="PRINTS" id="PR00738">
    <property type="entry name" value="GLHYDRLASE20"/>
</dbReference>
<protein>
    <recommendedName>
        <fullName evidence="3">beta-N-acetylhexosaminidase</fullName>
        <ecNumber evidence="3">3.2.1.52</ecNumber>
    </recommendedName>
</protein>
<feature type="domain" description="Beta-hexosaminidase bacterial type N-terminal" evidence="8">
    <location>
        <begin position="13"/>
        <end position="133"/>
    </location>
</feature>
<dbReference type="PANTHER" id="PTHR43678">
    <property type="entry name" value="PUTATIVE (AFU_ORTHOLOGUE AFUA_2G00640)-RELATED"/>
    <property type="match status" value="1"/>
</dbReference>
<dbReference type="PANTHER" id="PTHR43678:SF1">
    <property type="entry name" value="BETA-N-ACETYLHEXOSAMINIDASE"/>
    <property type="match status" value="1"/>
</dbReference>
<comment type="catalytic activity">
    <reaction evidence="1">
        <text>Hydrolysis of terminal non-reducing N-acetyl-D-hexosamine residues in N-acetyl-beta-D-hexosaminides.</text>
        <dbReference type="EC" id="3.2.1.52"/>
    </reaction>
</comment>
<dbReference type="CDD" id="cd06564">
    <property type="entry name" value="GH20_DspB_LnbB-like"/>
    <property type="match status" value="1"/>
</dbReference>
<dbReference type="AlphaFoldDB" id="A0A550CDB0"/>
<dbReference type="InterPro" id="IPR015883">
    <property type="entry name" value="Glyco_hydro_20_cat"/>
</dbReference>
<proteinExistence type="inferred from homology"/>
<dbReference type="STRING" id="97359.A0A550CDB0"/>
<evidence type="ECO:0000259" key="7">
    <source>
        <dbReference type="Pfam" id="PF00728"/>
    </source>
</evidence>
<dbReference type="Pfam" id="PF00728">
    <property type="entry name" value="Glyco_hydro_20"/>
    <property type="match status" value="1"/>
</dbReference>
<comment type="caution">
    <text evidence="9">The sequence shown here is derived from an EMBL/GenBank/DDBJ whole genome shotgun (WGS) entry which is preliminary data.</text>
</comment>
<dbReference type="InterPro" id="IPR029018">
    <property type="entry name" value="Hex-like_dom2"/>
</dbReference>
<dbReference type="EMBL" id="VDMD01000012">
    <property type="protein sequence ID" value="TRM62676.1"/>
    <property type="molecule type" value="Genomic_DNA"/>
</dbReference>
<dbReference type="Proteomes" id="UP000320762">
    <property type="component" value="Unassembled WGS sequence"/>
</dbReference>
<dbReference type="GO" id="GO:0005975">
    <property type="term" value="P:carbohydrate metabolic process"/>
    <property type="evidence" value="ECO:0007669"/>
    <property type="project" value="InterPro"/>
</dbReference>
<dbReference type="InterPro" id="IPR017853">
    <property type="entry name" value="GH"/>
</dbReference>
<dbReference type="SUPFAM" id="SSF55545">
    <property type="entry name" value="beta-N-acetylhexosaminidase-like domain"/>
    <property type="match status" value="1"/>
</dbReference>
<evidence type="ECO:0000256" key="2">
    <source>
        <dbReference type="ARBA" id="ARBA00006285"/>
    </source>
</evidence>
<dbReference type="OrthoDB" id="428480at2759"/>
<evidence type="ECO:0000256" key="5">
    <source>
        <dbReference type="ARBA" id="ARBA00023295"/>
    </source>
</evidence>
<dbReference type="InterPro" id="IPR015882">
    <property type="entry name" value="HEX_bac_N"/>
</dbReference>
<evidence type="ECO:0000256" key="6">
    <source>
        <dbReference type="PIRSR" id="PIRSR625705-1"/>
    </source>
</evidence>
<evidence type="ECO:0000313" key="9">
    <source>
        <dbReference type="EMBL" id="TRM62676.1"/>
    </source>
</evidence>
<dbReference type="Gene3D" id="3.20.20.80">
    <property type="entry name" value="Glycosidases"/>
    <property type="match status" value="1"/>
</dbReference>
<feature type="domain" description="Glycoside hydrolase family 20 catalytic" evidence="7">
    <location>
        <begin position="159"/>
        <end position="488"/>
    </location>
</feature>
<evidence type="ECO:0000256" key="4">
    <source>
        <dbReference type="ARBA" id="ARBA00022801"/>
    </source>
</evidence>
<dbReference type="Pfam" id="PF02838">
    <property type="entry name" value="Glyco_hydro_20b"/>
    <property type="match status" value="1"/>
</dbReference>
<keyword evidence="10" id="KW-1185">Reference proteome</keyword>
<dbReference type="InterPro" id="IPR052764">
    <property type="entry name" value="GH20_Enzymes"/>
</dbReference>
<evidence type="ECO:0000313" key="10">
    <source>
        <dbReference type="Proteomes" id="UP000320762"/>
    </source>
</evidence>
<dbReference type="SUPFAM" id="SSF51445">
    <property type="entry name" value="(Trans)glycosidases"/>
    <property type="match status" value="1"/>
</dbReference>
<reference evidence="9 10" key="1">
    <citation type="journal article" date="2019" name="New Phytol.">
        <title>Comparative genomics reveals unique wood-decay strategies and fruiting body development in the Schizophyllaceae.</title>
        <authorList>
            <person name="Almasi E."/>
            <person name="Sahu N."/>
            <person name="Krizsan K."/>
            <person name="Balint B."/>
            <person name="Kovacs G.M."/>
            <person name="Kiss B."/>
            <person name="Cseklye J."/>
            <person name="Drula E."/>
            <person name="Henrissat B."/>
            <person name="Nagy I."/>
            <person name="Chovatia M."/>
            <person name="Adam C."/>
            <person name="LaButti K."/>
            <person name="Lipzen A."/>
            <person name="Riley R."/>
            <person name="Grigoriev I.V."/>
            <person name="Nagy L.G."/>
        </authorList>
    </citation>
    <scope>NUCLEOTIDE SEQUENCE [LARGE SCALE GENOMIC DNA]</scope>
    <source>
        <strain evidence="9 10">NL-1724</strain>
    </source>
</reference>
<comment type="similarity">
    <text evidence="2">Belongs to the glycosyl hydrolase 20 family.</text>
</comment>
<evidence type="ECO:0000259" key="8">
    <source>
        <dbReference type="Pfam" id="PF02838"/>
    </source>
</evidence>
<feature type="active site" description="Proton donor" evidence="6">
    <location>
        <position position="323"/>
    </location>
</feature>
<dbReference type="Gene3D" id="3.30.379.10">
    <property type="entry name" value="Chitobiase/beta-hexosaminidase domain 2-like"/>
    <property type="match status" value="1"/>
</dbReference>
<accession>A0A550CDB0</accession>
<organism evidence="9 10">
    <name type="scientific">Schizophyllum amplum</name>
    <dbReference type="NCBI Taxonomy" id="97359"/>
    <lineage>
        <taxon>Eukaryota</taxon>
        <taxon>Fungi</taxon>
        <taxon>Dikarya</taxon>
        <taxon>Basidiomycota</taxon>
        <taxon>Agaricomycotina</taxon>
        <taxon>Agaricomycetes</taxon>
        <taxon>Agaricomycetidae</taxon>
        <taxon>Agaricales</taxon>
        <taxon>Schizophyllaceae</taxon>
        <taxon>Schizophyllum</taxon>
    </lineage>
</organism>